<proteinExistence type="predicted"/>
<evidence type="ECO:0008006" key="3">
    <source>
        <dbReference type="Google" id="ProtNLM"/>
    </source>
</evidence>
<evidence type="ECO:0000313" key="1">
    <source>
        <dbReference type="EMBL" id="CAL1696460.1"/>
    </source>
</evidence>
<keyword evidence="2" id="KW-1185">Reference proteome</keyword>
<gene>
    <name evidence="1" type="ORF">GFSPODELE1_LOCUS1193</name>
</gene>
<reference evidence="2" key="1">
    <citation type="submission" date="2024-04" db="EMBL/GenBank/DDBJ databases">
        <authorList>
            <person name="Shaw F."/>
            <person name="Minotto A."/>
        </authorList>
    </citation>
    <scope>NUCLEOTIDE SEQUENCE [LARGE SCALE GENOMIC DNA]</scope>
</reference>
<dbReference type="Proteomes" id="UP001497453">
    <property type="component" value="Chromosome 1"/>
</dbReference>
<dbReference type="EMBL" id="OZ037944">
    <property type="protein sequence ID" value="CAL1696460.1"/>
    <property type="molecule type" value="Genomic_DNA"/>
</dbReference>
<evidence type="ECO:0000313" key="2">
    <source>
        <dbReference type="Proteomes" id="UP001497453"/>
    </source>
</evidence>
<organism evidence="1 2">
    <name type="scientific">Somion occarium</name>
    <dbReference type="NCBI Taxonomy" id="3059160"/>
    <lineage>
        <taxon>Eukaryota</taxon>
        <taxon>Fungi</taxon>
        <taxon>Dikarya</taxon>
        <taxon>Basidiomycota</taxon>
        <taxon>Agaricomycotina</taxon>
        <taxon>Agaricomycetes</taxon>
        <taxon>Polyporales</taxon>
        <taxon>Cerrenaceae</taxon>
        <taxon>Somion</taxon>
    </lineage>
</organism>
<sequence>MPQWSTFQCDEPDFVVRSIPDGDCFKVQRQCLEQGSSVFGDMFSCCESGYVFDSLDEDTHTLDLMESSTNLNLLFRFLHNPPVPYEEEKAEKSPIKSSRIHLMFPQSAIPFPLIPSLLKLADKYALSPELTECLYSHLASYASVFPLRVYGYAVELGLDSIAAKTSMYLLDPPLSSYSVEDLKAIPTAEAYHKLVLLHDFRIKRLREILRGESIFPHGYGECSRHAQKTVFIWERRKEDILHLIEAATDVAAEMAQVKETFVQCETCTRACTAALSMLEYKCAKVPKRNDRIPI</sequence>
<protein>
    <recommendedName>
        <fullName evidence="3">BTB domain-containing protein</fullName>
    </recommendedName>
</protein>
<accession>A0ABP1CLB3</accession>
<name>A0ABP1CLB3_9APHY</name>